<dbReference type="PROSITE" id="PS50829">
    <property type="entry name" value="GYF"/>
    <property type="match status" value="1"/>
</dbReference>
<dbReference type="Gene3D" id="3.30.1490.40">
    <property type="match status" value="1"/>
</dbReference>
<feature type="compositionally biased region" description="Basic and acidic residues" evidence="3">
    <location>
        <begin position="426"/>
        <end position="441"/>
    </location>
</feature>
<dbReference type="InterPro" id="IPR009072">
    <property type="entry name" value="Histone-fold"/>
</dbReference>
<feature type="compositionally biased region" description="Low complexity" evidence="3">
    <location>
        <begin position="396"/>
        <end position="407"/>
    </location>
</feature>
<dbReference type="GO" id="GO:0071821">
    <property type="term" value="C:FANCM-MHF complex"/>
    <property type="evidence" value="ECO:0007669"/>
    <property type="project" value="InterPro"/>
</dbReference>
<proteinExistence type="predicted"/>
<feature type="compositionally biased region" description="Polar residues" evidence="3">
    <location>
        <begin position="205"/>
        <end position="219"/>
    </location>
</feature>
<feature type="region of interest" description="Disordered" evidence="3">
    <location>
        <begin position="114"/>
        <end position="343"/>
    </location>
</feature>
<evidence type="ECO:0000256" key="2">
    <source>
        <dbReference type="SAM" id="Coils"/>
    </source>
</evidence>
<feature type="compositionally biased region" description="Polar residues" evidence="3">
    <location>
        <begin position="594"/>
        <end position="603"/>
    </location>
</feature>
<feature type="region of interest" description="Disordered" evidence="3">
    <location>
        <begin position="1406"/>
        <end position="1430"/>
    </location>
</feature>
<dbReference type="Pfam" id="PF02213">
    <property type="entry name" value="GYF"/>
    <property type="match status" value="1"/>
</dbReference>
<feature type="region of interest" description="Disordered" evidence="3">
    <location>
        <begin position="1"/>
        <end position="41"/>
    </location>
</feature>
<name>A0A819VAW4_9BILA</name>
<dbReference type="SUPFAM" id="SSF47113">
    <property type="entry name" value="Histone-fold"/>
    <property type="match status" value="1"/>
</dbReference>
<feature type="compositionally biased region" description="Low complexity" evidence="3">
    <location>
        <begin position="1098"/>
        <end position="1112"/>
    </location>
</feature>
<evidence type="ECO:0000259" key="4">
    <source>
        <dbReference type="PROSITE" id="PS50829"/>
    </source>
</evidence>
<evidence type="ECO:0000313" key="5">
    <source>
        <dbReference type="EMBL" id="CAF4106207.1"/>
    </source>
</evidence>
<sequence length="1451" mass="162955">MASSTVAQHATQPLNFGPEWLRALSTPDPATPAPSSSGSGNIFKFSATKYRYSKDEILALRVNVSERLSETVKNEIMENLKDVESVFRPNIMDPLSLTPPTSEETAKMNALSSYISGRTPGGAGRAGHNSQQSQQDTRSNRGGGGGSVSNGRGGSRGRGGRDHNYGPNRASSNNNNNNNNSDDNGENENTGDEPSASSTSSSWSRGNYQSRGGSFTNRVRSFDDREQSQTFRRGGGISTRQTSEVWRRSRGDDDENNQQYEDTSTTVNGSSSWTARGGQTKRGGGSGSMEQRTKSNEKWNSNDDRPSQLNSYESNQQRSGWRTNSSTSDRDFNSRRQQPKRDRKNNLIIVLHHESIRFSCSETWYDLGMPEWMDDNNDDNQLSNATFEQDGTFTRSSSIQQNNSNEQFKTQSQSASDESLSQHNSDSSRQKEEIQPEKPTSKVDTTVVNASVAPEPIISQPTPPVQHFLPSWDDDYDHSDVAKTVVEATLAEDHDYSPPISANPTPRLISIEPTPSNVPIISQQRTSANIDDKQWYYKDPQSTVQGPFSSADMERWFAAGYFTVNLPVKRLGEAHFSTIQQLTKELGRLPFRTDVSSLPSTPVQKQQQQQSMGPEPQKFHLPSSATTNNAYIEDYLMQQSQLRQNVQHSTMFNRQTSMPVSTNERKPISSSSNMSSQLPAAYFNSQQSSLSSMFSSNLANDPVRIFQQQQLQRSFSSTNQQQSNPLVYDEVQRSLRNLSSQSSSSNNNSSYFPSNISLAQQQSNDLMTRLSQAMQTHGKQQQEKIDEERRIEQQRREIEFERLKLFQQAEQIRLQHEEDERRQFEQQELRKKHEINNNRQMIFDQLAKPMDSKKQSTMDIDPFLTFQQSIPYQKEQQANIEAQQAENIRRYQEKYREQPQPSMYKVPEANNWNRLPSQTTESAQLYNLTELQKQEQDRRSREAAAFAHQYAKSQTLPIPNFAPSSSSSANKTSSWAQTLFAVTNSGNSNVPSTSSHIMSDYDTNENTFTESSSSIAAYNQQATNAVLSLLNIHPKSRSATSQQSTSWNTPNKVSNTLLQDTQRSQQETQNDAIQLQQSHHITSGHSLTSAPTWPSNVQQQQQQPISSQQSPSGLFWANQNSSSSNKPIMTNNNKSSAPWTEIKPTPSLPTITSEKIISTNDDTRKNESETKNIFNTTRTQDALSRWTQAQFKDNFKDVDVPTLVQLLKDIDNAGEIIEYIQPYIGTVSKAKEFTNDFLLKRKQLANAEPDLDNERLIELVMAPTSCNDNSGSGGDDEGFQLASSNGQKKKAKKLKGQKIDGKQREDVDKIMADLDDERLIQNPVLRLKAALHAACGKICDQLQIQSNITVDKQVVAAVGDVTFQQIETFCQDLDVFSKHGKRTTINADDVRLLCRRNPGLLDKIDDVQRSLKPSKPTSRSSNSRSNISSRYDDHNVDITVVESSSDMDDIN</sequence>
<feature type="compositionally biased region" description="Polar residues" evidence="3">
    <location>
        <begin position="307"/>
        <end position="327"/>
    </location>
</feature>
<keyword evidence="2" id="KW-0175">Coiled coil</keyword>
<feature type="compositionally biased region" description="Basic and acidic residues" evidence="3">
    <location>
        <begin position="291"/>
        <end position="306"/>
    </location>
</feature>
<dbReference type="PANTHER" id="PTHR14445">
    <property type="entry name" value="GRB10 INTERACTING GYF PROTEIN"/>
    <property type="match status" value="1"/>
</dbReference>
<dbReference type="InterPro" id="IPR051640">
    <property type="entry name" value="GRB10-interact_GYF"/>
</dbReference>
<dbReference type="SUPFAM" id="SSF55277">
    <property type="entry name" value="GYF domain"/>
    <property type="match status" value="1"/>
</dbReference>
<feature type="compositionally biased region" description="Low complexity" evidence="3">
    <location>
        <begin position="25"/>
        <end position="40"/>
    </location>
</feature>
<feature type="region of interest" description="Disordered" evidence="3">
    <location>
        <begin position="653"/>
        <end position="675"/>
    </location>
</feature>
<dbReference type="Proteomes" id="UP000663851">
    <property type="component" value="Unassembled WGS sequence"/>
</dbReference>
<organism evidence="5 6">
    <name type="scientific">Rotaria socialis</name>
    <dbReference type="NCBI Taxonomy" id="392032"/>
    <lineage>
        <taxon>Eukaryota</taxon>
        <taxon>Metazoa</taxon>
        <taxon>Spiralia</taxon>
        <taxon>Gnathifera</taxon>
        <taxon>Rotifera</taxon>
        <taxon>Eurotatoria</taxon>
        <taxon>Bdelloidea</taxon>
        <taxon>Philodinida</taxon>
        <taxon>Philodinidae</taxon>
        <taxon>Rotaria</taxon>
    </lineage>
</organism>
<feature type="compositionally biased region" description="Gly residues" evidence="3">
    <location>
        <begin position="141"/>
        <end position="157"/>
    </location>
</feature>
<feature type="region of interest" description="Disordered" evidence="3">
    <location>
        <begin position="593"/>
        <end position="623"/>
    </location>
</feature>
<dbReference type="InterPro" id="IPR035445">
    <property type="entry name" value="GYF-like_dom_sf"/>
</dbReference>
<dbReference type="Pfam" id="PF15630">
    <property type="entry name" value="CENP-S"/>
    <property type="match status" value="1"/>
</dbReference>
<dbReference type="PANTHER" id="PTHR14445:SF36">
    <property type="entry name" value="FI03272P-RELATED"/>
    <property type="match status" value="1"/>
</dbReference>
<dbReference type="Gene3D" id="1.10.20.10">
    <property type="entry name" value="Histone, subunit A"/>
    <property type="match status" value="1"/>
</dbReference>
<feature type="compositionally biased region" description="Polar residues" evidence="3">
    <location>
        <begin position="128"/>
        <end position="137"/>
    </location>
</feature>
<dbReference type="GO" id="GO:0046982">
    <property type="term" value="F:protein heterodimerization activity"/>
    <property type="evidence" value="ECO:0007669"/>
    <property type="project" value="InterPro"/>
</dbReference>
<feature type="coiled-coil region" evidence="2">
    <location>
        <begin position="777"/>
        <end position="827"/>
    </location>
</feature>
<feature type="compositionally biased region" description="Polar residues" evidence="3">
    <location>
        <begin position="257"/>
        <end position="274"/>
    </location>
</feature>
<dbReference type="InterPro" id="IPR003169">
    <property type="entry name" value="GYF"/>
</dbReference>
<feature type="compositionally biased region" description="Low complexity" evidence="3">
    <location>
        <begin position="1418"/>
        <end position="1429"/>
    </location>
</feature>
<feature type="region of interest" description="Disordered" evidence="3">
    <location>
        <begin position="1267"/>
        <end position="1286"/>
    </location>
</feature>
<feature type="compositionally biased region" description="Low complexity" evidence="3">
    <location>
        <begin position="192"/>
        <end position="204"/>
    </location>
</feature>
<feature type="compositionally biased region" description="Polar residues" evidence="3">
    <location>
        <begin position="1148"/>
        <end position="1160"/>
    </location>
</feature>
<reference evidence="5" key="1">
    <citation type="submission" date="2021-02" db="EMBL/GenBank/DDBJ databases">
        <authorList>
            <person name="Nowell W R."/>
        </authorList>
    </citation>
    <scope>NUCLEOTIDE SEQUENCE</scope>
</reference>
<gene>
    <name evidence="5" type="ORF">HFQ381_LOCUS1321</name>
</gene>
<dbReference type="EMBL" id="CAJOBO010000035">
    <property type="protein sequence ID" value="CAF4106207.1"/>
    <property type="molecule type" value="Genomic_DNA"/>
</dbReference>
<feature type="region of interest" description="Disordered" evidence="3">
    <location>
        <begin position="392"/>
        <end position="445"/>
    </location>
</feature>
<feature type="compositionally biased region" description="Polar residues" evidence="3">
    <location>
        <begin position="1079"/>
        <end position="1097"/>
    </location>
</feature>
<feature type="domain" description="GYF" evidence="4">
    <location>
        <begin position="532"/>
        <end position="587"/>
    </location>
</feature>
<feature type="compositionally biased region" description="Polar residues" evidence="3">
    <location>
        <begin position="1117"/>
        <end position="1138"/>
    </location>
</feature>
<dbReference type="GO" id="GO:0005829">
    <property type="term" value="C:cytosol"/>
    <property type="evidence" value="ECO:0007669"/>
    <property type="project" value="TreeGrafter"/>
</dbReference>
<evidence type="ECO:0000256" key="1">
    <source>
        <dbReference type="ARBA" id="ARBA00016400"/>
    </source>
</evidence>
<feature type="compositionally biased region" description="Polar residues" evidence="3">
    <location>
        <begin position="408"/>
        <end position="425"/>
    </location>
</feature>
<dbReference type="SMART" id="SM00444">
    <property type="entry name" value="GYF"/>
    <property type="match status" value="1"/>
</dbReference>
<feature type="compositionally biased region" description="Low complexity" evidence="3">
    <location>
        <begin position="165"/>
        <end position="182"/>
    </location>
</feature>
<comment type="caution">
    <text evidence="5">The sequence shown here is derived from an EMBL/GenBank/DDBJ whole genome shotgun (WGS) entry which is preliminary data.</text>
</comment>
<evidence type="ECO:0000313" key="6">
    <source>
        <dbReference type="Proteomes" id="UP000663851"/>
    </source>
</evidence>
<feature type="compositionally biased region" description="Polar residues" evidence="3">
    <location>
        <begin position="1"/>
        <end position="14"/>
    </location>
</feature>
<dbReference type="CDD" id="cd00072">
    <property type="entry name" value="GYF"/>
    <property type="match status" value="1"/>
</dbReference>
<dbReference type="CDD" id="cd22919">
    <property type="entry name" value="HFD_CENP-S"/>
    <property type="match status" value="1"/>
</dbReference>
<evidence type="ECO:0000256" key="3">
    <source>
        <dbReference type="SAM" id="MobiDB-lite"/>
    </source>
</evidence>
<protein>
    <recommendedName>
        <fullName evidence="1">Centromere protein S</fullName>
    </recommendedName>
</protein>
<dbReference type="InterPro" id="IPR029003">
    <property type="entry name" value="CENP-S/Mhf1"/>
</dbReference>
<accession>A0A819VAW4</accession>
<feature type="region of interest" description="Disordered" evidence="3">
    <location>
        <begin position="1079"/>
        <end position="1169"/>
    </location>
</feature>